<evidence type="ECO:0000313" key="2">
    <source>
        <dbReference type="EMBL" id="KAF6039896.1"/>
    </source>
</evidence>
<dbReference type="GO" id="GO:0005737">
    <property type="term" value="C:cytoplasm"/>
    <property type="evidence" value="ECO:0007669"/>
    <property type="project" value="TreeGrafter"/>
</dbReference>
<comment type="caution">
    <text evidence="2">The sequence shown here is derived from an EMBL/GenBank/DDBJ whole genome shotgun (WGS) entry which is preliminary data.</text>
</comment>
<dbReference type="InterPro" id="IPR036291">
    <property type="entry name" value="NAD(P)-bd_dom_sf"/>
</dbReference>
<keyword evidence="3" id="KW-1185">Reference proteome</keyword>
<protein>
    <submittedName>
        <fullName evidence="2">HTATIP2</fullName>
    </submittedName>
</protein>
<reference evidence="2" key="1">
    <citation type="submission" date="2020-06" db="EMBL/GenBank/DDBJ databases">
        <title>Draft genome of Bugula neritina, a colonial animal packing powerful symbionts and potential medicines.</title>
        <authorList>
            <person name="Rayko M."/>
        </authorList>
    </citation>
    <scope>NUCLEOTIDE SEQUENCE [LARGE SCALE GENOMIC DNA]</scope>
    <source>
        <strain evidence="2">Kwan_BN1</strain>
    </source>
</reference>
<dbReference type="Gene3D" id="3.40.50.720">
    <property type="entry name" value="NAD(P)-binding Rossmann-like Domain"/>
    <property type="match status" value="1"/>
</dbReference>
<accession>A0A7J7KNZ4</accession>
<proteinExistence type="predicted"/>
<keyword evidence="1" id="KW-0732">Signal</keyword>
<dbReference type="EMBL" id="VXIV02000200">
    <property type="protein sequence ID" value="KAF6039896.1"/>
    <property type="molecule type" value="Genomic_DNA"/>
</dbReference>
<name>A0A7J7KNZ4_BUGNE</name>
<gene>
    <name evidence="2" type="ORF">EB796_001748</name>
</gene>
<dbReference type="Proteomes" id="UP000593567">
    <property type="component" value="Unassembled WGS sequence"/>
</dbReference>
<organism evidence="2 3">
    <name type="scientific">Bugula neritina</name>
    <name type="common">Brown bryozoan</name>
    <name type="synonym">Sertularia neritina</name>
    <dbReference type="NCBI Taxonomy" id="10212"/>
    <lineage>
        <taxon>Eukaryota</taxon>
        <taxon>Metazoa</taxon>
        <taxon>Spiralia</taxon>
        <taxon>Lophotrochozoa</taxon>
        <taxon>Bryozoa</taxon>
        <taxon>Gymnolaemata</taxon>
        <taxon>Cheilostomatida</taxon>
        <taxon>Flustrina</taxon>
        <taxon>Buguloidea</taxon>
        <taxon>Bugulidae</taxon>
        <taxon>Bugula</taxon>
    </lineage>
</organism>
<dbReference type="PANTHER" id="PTHR14097:SF7">
    <property type="entry name" value="OXIDOREDUCTASE HTATIP2"/>
    <property type="match status" value="1"/>
</dbReference>
<dbReference type="AlphaFoldDB" id="A0A7J7KNZ4"/>
<sequence>MINYRFNLYAVICGVLCFVCDTATTQHCCYGFLGVGRRTFPQNKSVAKTSFCVVGAKDSYDVGFCCLGTTRREAGSAKKFRQIDYDYVHELATYAKDGGVKHFHYVSSAGANKNSSILYGRVKGEIEEALSNMSFERLSIYRPMLLKRKEKARIVEVLFGILFKPVECISPQTVVTHCDLLARALINNCETTPKASVEIVYNREIYQLEKLGHQ</sequence>
<dbReference type="OrthoDB" id="430436at2759"/>
<evidence type="ECO:0000313" key="3">
    <source>
        <dbReference type="Proteomes" id="UP000593567"/>
    </source>
</evidence>
<dbReference type="GO" id="GO:0051170">
    <property type="term" value="P:import into nucleus"/>
    <property type="evidence" value="ECO:0007669"/>
    <property type="project" value="TreeGrafter"/>
</dbReference>
<feature type="chain" id="PRO_5029610941" evidence="1">
    <location>
        <begin position="26"/>
        <end position="214"/>
    </location>
</feature>
<dbReference type="SUPFAM" id="SSF51735">
    <property type="entry name" value="NAD(P)-binding Rossmann-fold domains"/>
    <property type="match status" value="1"/>
</dbReference>
<feature type="signal peptide" evidence="1">
    <location>
        <begin position="1"/>
        <end position="25"/>
    </location>
</feature>
<dbReference type="PANTHER" id="PTHR14097">
    <property type="entry name" value="OXIDOREDUCTASE HTATIP2"/>
    <property type="match status" value="1"/>
</dbReference>
<evidence type="ECO:0000256" key="1">
    <source>
        <dbReference type="SAM" id="SignalP"/>
    </source>
</evidence>